<feature type="signal peptide" evidence="2">
    <location>
        <begin position="1"/>
        <end position="23"/>
    </location>
</feature>
<organism evidence="3 4">
    <name type="scientific">Zizania palustris</name>
    <name type="common">Northern wild rice</name>
    <dbReference type="NCBI Taxonomy" id="103762"/>
    <lineage>
        <taxon>Eukaryota</taxon>
        <taxon>Viridiplantae</taxon>
        <taxon>Streptophyta</taxon>
        <taxon>Embryophyta</taxon>
        <taxon>Tracheophyta</taxon>
        <taxon>Spermatophyta</taxon>
        <taxon>Magnoliopsida</taxon>
        <taxon>Liliopsida</taxon>
        <taxon>Poales</taxon>
        <taxon>Poaceae</taxon>
        <taxon>BOP clade</taxon>
        <taxon>Oryzoideae</taxon>
        <taxon>Oryzeae</taxon>
        <taxon>Zizaniinae</taxon>
        <taxon>Zizania</taxon>
    </lineage>
</organism>
<dbReference type="Proteomes" id="UP000729402">
    <property type="component" value="Unassembled WGS sequence"/>
</dbReference>
<gene>
    <name evidence="3" type="ORF">GUJ93_ZPchr0010g10461</name>
</gene>
<dbReference type="EMBL" id="JAAALK010000082">
    <property type="protein sequence ID" value="KAG8087103.1"/>
    <property type="molecule type" value="Genomic_DNA"/>
</dbReference>
<comment type="caution">
    <text evidence="3">The sequence shown here is derived from an EMBL/GenBank/DDBJ whole genome shotgun (WGS) entry which is preliminary data.</text>
</comment>
<feature type="chain" id="PRO_5035199119" evidence="2">
    <location>
        <begin position="24"/>
        <end position="238"/>
    </location>
</feature>
<feature type="region of interest" description="Disordered" evidence="1">
    <location>
        <begin position="140"/>
        <end position="168"/>
    </location>
</feature>
<evidence type="ECO:0000256" key="2">
    <source>
        <dbReference type="SAM" id="SignalP"/>
    </source>
</evidence>
<sequence>MAAPLSLLPALLLLAGAAAAAAAADNPTSGGGSGASGTNAPPTVCNGAGCQPAPAKAQPLPIYGYPTPSPPSAPCPPPAVVCCGGAGGGATGQYTPQQPYYYAPPTGYVPYNSASPPARLLGRAAVTCHLMREEARQVGGVAGRGAADPDGEEARRSPAGRRRDRAWRGGAPAGRVVEEAGGVGRGGGRRGGARRIPTVWVAEEAVGVGRGGGRRRRSRRRPAAAWRFLYRRKKAAKS</sequence>
<evidence type="ECO:0000313" key="4">
    <source>
        <dbReference type="Proteomes" id="UP000729402"/>
    </source>
</evidence>
<protein>
    <submittedName>
        <fullName evidence="3">Uncharacterized protein</fullName>
    </submittedName>
</protein>
<evidence type="ECO:0000256" key="1">
    <source>
        <dbReference type="SAM" id="MobiDB-lite"/>
    </source>
</evidence>
<dbReference type="AlphaFoldDB" id="A0A8J6BPZ7"/>
<reference evidence="3" key="2">
    <citation type="submission" date="2021-02" db="EMBL/GenBank/DDBJ databases">
        <authorList>
            <person name="Kimball J.A."/>
            <person name="Haas M.W."/>
            <person name="Macchietto M."/>
            <person name="Kono T."/>
            <person name="Duquette J."/>
            <person name="Shao M."/>
        </authorList>
    </citation>
    <scope>NUCLEOTIDE SEQUENCE</scope>
    <source>
        <tissue evidence="3">Fresh leaf tissue</tissue>
    </source>
</reference>
<proteinExistence type="predicted"/>
<keyword evidence="2" id="KW-0732">Signal</keyword>
<evidence type="ECO:0000313" key="3">
    <source>
        <dbReference type="EMBL" id="KAG8087103.1"/>
    </source>
</evidence>
<name>A0A8J6BPZ7_ZIZPA</name>
<keyword evidence="4" id="KW-1185">Reference proteome</keyword>
<reference evidence="3" key="1">
    <citation type="journal article" date="2021" name="bioRxiv">
        <title>Whole Genome Assembly and Annotation of Northern Wild Rice, Zizania palustris L., Supports a Whole Genome Duplication in the Zizania Genus.</title>
        <authorList>
            <person name="Haas M."/>
            <person name="Kono T."/>
            <person name="Macchietto M."/>
            <person name="Millas R."/>
            <person name="McGilp L."/>
            <person name="Shao M."/>
            <person name="Duquette J."/>
            <person name="Hirsch C.N."/>
            <person name="Kimball J."/>
        </authorList>
    </citation>
    <scope>NUCLEOTIDE SEQUENCE</scope>
    <source>
        <tissue evidence="3">Fresh leaf tissue</tissue>
    </source>
</reference>
<accession>A0A8J6BPZ7</accession>